<accession>A0ABR9RR12</accession>
<protein>
    <submittedName>
        <fullName evidence="3">AtpZ/AtpI family protein</fullName>
    </submittedName>
</protein>
<keyword evidence="4" id="KW-1185">Reference proteome</keyword>
<organism evidence="3 4">
    <name type="scientific">Nocardioides malaquae</name>
    <dbReference type="NCBI Taxonomy" id="2773426"/>
    <lineage>
        <taxon>Bacteria</taxon>
        <taxon>Bacillati</taxon>
        <taxon>Actinomycetota</taxon>
        <taxon>Actinomycetes</taxon>
        <taxon>Propionibacteriales</taxon>
        <taxon>Nocardioidaceae</taxon>
        <taxon>Nocardioides</taxon>
    </lineage>
</organism>
<evidence type="ECO:0000313" key="3">
    <source>
        <dbReference type="EMBL" id="MBE7323627.1"/>
    </source>
</evidence>
<name>A0ABR9RR12_9ACTN</name>
<evidence type="ECO:0000256" key="2">
    <source>
        <dbReference type="SAM" id="Phobius"/>
    </source>
</evidence>
<dbReference type="Proteomes" id="UP000756387">
    <property type="component" value="Unassembled WGS sequence"/>
</dbReference>
<feature type="region of interest" description="Disordered" evidence="1">
    <location>
        <begin position="1"/>
        <end position="20"/>
    </location>
</feature>
<sequence>MATENTPHGRAEEPHVETPRQDPWNAFGYMVSGVAVYGLVGWGLDQWWGTNFMVAIGIVVGAGLGIYMTVKAFPAAKAPDDDKN</sequence>
<dbReference type="RefSeq" id="WP_193636939.1">
    <property type="nucleotide sequence ID" value="NZ_JADCSA010000002.1"/>
</dbReference>
<reference evidence="3 4" key="1">
    <citation type="submission" date="2020-10" db="EMBL/GenBank/DDBJ databases">
        <title>Nocardioides sp. isolated from sludge.</title>
        <authorList>
            <person name="Zhang X."/>
        </authorList>
    </citation>
    <scope>NUCLEOTIDE SEQUENCE [LARGE SCALE GENOMIC DNA]</scope>
    <source>
        <strain evidence="3 4">Y6</strain>
    </source>
</reference>
<gene>
    <name evidence="3" type="ORF">IEQ44_03045</name>
</gene>
<keyword evidence="2" id="KW-0812">Transmembrane</keyword>
<proteinExistence type="predicted"/>
<feature type="transmembrane region" description="Helical" evidence="2">
    <location>
        <begin position="50"/>
        <end position="70"/>
    </location>
</feature>
<evidence type="ECO:0000256" key="1">
    <source>
        <dbReference type="SAM" id="MobiDB-lite"/>
    </source>
</evidence>
<keyword evidence="2" id="KW-0472">Membrane</keyword>
<feature type="compositionally biased region" description="Basic and acidic residues" evidence="1">
    <location>
        <begin position="7"/>
        <end position="20"/>
    </location>
</feature>
<evidence type="ECO:0000313" key="4">
    <source>
        <dbReference type="Proteomes" id="UP000756387"/>
    </source>
</evidence>
<keyword evidence="2" id="KW-1133">Transmembrane helix</keyword>
<dbReference type="EMBL" id="JADCSA010000002">
    <property type="protein sequence ID" value="MBE7323627.1"/>
    <property type="molecule type" value="Genomic_DNA"/>
</dbReference>
<feature type="transmembrane region" description="Helical" evidence="2">
    <location>
        <begin position="26"/>
        <end position="44"/>
    </location>
</feature>
<comment type="caution">
    <text evidence="3">The sequence shown here is derived from an EMBL/GenBank/DDBJ whole genome shotgun (WGS) entry which is preliminary data.</text>
</comment>